<name>A0ABP3QRG7_9ACTN</name>
<reference evidence="2" key="1">
    <citation type="journal article" date="2019" name="Int. J. Syst. Evol. Microbiol.">
        <title>The Global Catalogue of Microorganisms (GCM) 10K type strain sequencing project: providing services to taxonomists for standard genome sequencing and annotation.</title>
        <authorList>
            <consortium name="The Broad Institute Genomics Platform"/>
            <consortium name="The Broad Institute Genome Sequencing Center for Infectious Disease"/>
            <person name="Wu L."/>
            <person name="Ma J."/>
        </authorList>
    </citation>
    <scope>NUCLEOTIDE SEQUENCE [LARGE SCALE GENOMIC DNA]</scope>
    <source>
        <strain evidence="2">JCM 5067</strain>
    </source>
</reference>
<evidence type="ECO:0000313" key="1">
    <source>
        <dbReference type="EMBL" id="GAA0594192.1"/>
    </source>
</evidence>
<dbReference type="Proteomes" id="UP001500668">
    <property type="component" value="Unassembled WGS sequence"/>
</dbReference>
<dbReference type="RefSeq" id="WP_344073377.1">
    <property type="nucleotide sequence ID" value="NZ_BAAACA010000014.1"/>
</dbReference>
<comment type="caution">
    <text evidence="1">The sequence shown here is derived from an EMBL/GenBank/DDBJ whole genome shotgun (WGS) entry which is preliminary data.</text>
</comment>
<proteinExistence type="predicted"/>
<evidence type="ECO:0000313" key="2">
    <source>
        <dbReference type="Proteomes" id="UP001500668"/>
    </source>
</evidence>
<gene>
    <name evidence="1" type="ORF">GCM10010394_24440</name>
</gene>
<organism evidence="1 2">
    <name type="scientific">Streptomyces crystallinus</name>
    <dbReference type="NCBI Taxonomy" id="68191"/>
    <lineage>
        <taxon>Bacteria</taxon>
        <taxon>Bacillati</taxon>
        <taxon>Actinomycetota</taxon>
        <taxon>Actinomycetes</taxon>
        <taxon>Kitasatosporales</taxon>
        <taxon>Streptomycetaceae</taxon>
        <taxon>Streptomyces</taxon>
    </lineage>
</organism>
<dbReference type="EMBL" id="BAAACA010000014">
    <property type="protein sequence ID" value="GAA0594192.1"/>
    <property type="molecule type" value="Genomic_DNA"/>
</dbReference>
<keyword evidence="2" id="KW-1185">Reference proteome</keyword>
<accession>A0ABP3QRG7</accession>
<sequence>MPEDVTALIRQAPLSFLGTVTRLGSARMTSVPADDRTAVVQVDQVLHAPDAFKRLAGSEVTVQLSGELDPPAVGEAAAFFTQGMVYGESLAVTEVGRLPADAVQEHVALAATSANAMPFSALQRDIRDADMVAHADDADAVVIGVVVSLEQADGFQPSEHAPDWWRAQLDVAHVEQGEVPPGRLAVLYPNSLDFRWYKAPKPKASQEGMWILHATSGDLSRQAPFQLLHPTDYQPVQKLDALQAARR</sequence>
<protein>
    <submittedName>
        <fullName evidence="1">Uncharacterized protein</fullName>
    </submittedName>
</protein>